<evidence type="ECO:0000256" key="4">
    <source>
        <dbReference type="ARBA" id="ARBA00022833"/>
    </source>
</evidence>
<dbReference type="OrthoDB" id="4353at10239"/>
<sequence>MNYKIINNGMLLYFIIYLNTINSLYIDTLQNDTQTYNIISYHNNGIFPIWNKSNITWKYVENQVSLDKKIDPYKIEYYLETAFLNWNKKIGKYIKFIKLYYRDSTIADINISFENIYHNDYNFTSGSLAHAYYPGPGLGGDIHFNSEIDWKLNTTDLSFYLVTVHEIGHSLGLSHTDDPNSVMYPIFKHNSTITQENINEFKFLYNIPTSLSESDIIKIYKNHNKLISTTTNDTKINRIERNIYKKIKKLINTIFKKINDSINKLYNS</sequence>
<evidence type="ECO:0000256" key="3">
    <source>
        <dbReference type="ARBA" id="ARBA00022801"/>
    </source>
</evidence>
<accession>W6JIV8</accession>
<dbReference type="PANTHER" id="PTHR10201:SF323">
    <property type="entry name" value="MATRIX METALLOPROTEINASE-21"/>
    <property type="match status" value="1"/>
</dbReference>
<dbReference type="PANTHER" id="PTHR10201">
    <property type="entry name" value="MATRIX METALLOPROTEINASE"/>
    <property type="match status" value="1"/>
</dbReference>
<proteinExistence type="predicted"/>
<dbReference type="Pfam" id="PF00413">
    <property type="entry name" value="Peptidase_M10"/>
    <property type="match status" value="1"/>
</dbReference>
<evidence type="ECO:0000313" key="8">
    <source>
        <dbReference type="Proteomes" id="UP000174145"/>
    </source>
</evidence>
<dbReference type="GeneID" id="18263597"/>
<dbReference type="KEGG" id="vg:18263597"/>
<dbReference type="InterPro" id="IPR024079">
    <property type="entry name" value="MetalloPept_cat_dom_sf"/>
</dbReference>
<dbReference type="GO" id="GO:0004222">
    <property type="term" value="F:metalloendopeptidase activity"/>
    <property type="evidence" value="ECO:0007669"/>
    <property type="project" value="InterPro"/>
</dbReference>
<dbReference type="RefSeq" id="YP_009001641.1">
    <property type="nucleotide sequence ID" value="NC_023426.1"/>
</dbReference>
<dbReference type="InterPro" id="IPR006026">
    <property type="entry name" value="Peptidase_Metallo"/>
</dbReference>
<dbReference type="InterPro" id="IPR001818">
    <property type="entry name" value="Pept_M10_metallopeptidase"/>
</dbReference>
<evidence type="ECO:0000256" key="2">
    <source>
        <dbReference type="ARBA" id="ARBA00022723"/>
    </source>
</evidence>
<keyword evidence="5 7" id="KW-0482">Metalloprotease</keyword>
<keyword evidence="3" id="KW-0378">Hydrolase</keyword>
<name>W6JIV8_9POXV</name>
<dbReference type="GO" id="GO:0031012">
    <property type="term" value="C:extracellular matrix"/>
    <property type="evidence" value="ECO:0007669"/>
    <property type="project" value="InterPro"/>
</dbReference>
<dbReference type="InterPro" id="IPR021190">
    <property type="entry name" value="Pept_M10A"/>
</dbReference>
<dbReference type="Proteomes" id="UP000174145">
    <property type="component" value="Segment"/>
</dbReference>
<dbReference type="SMART" id="SM00235">
    <property type="entry name" value="ZnMc"/>
    <property type="match status" value="1"/>
</dbReference>
<evidence type="ECO:0000256" key="1">
    <source>
        <dbReference type="ARBA" id="ARBA00022670"/>
    </source>
</evidence>
<organism evidence="7 8">
    <name type="scientific">Alphaentomopoxvirus acuprea</name>
    <dbReference type="NCBI Taxonomy" id="62099"/>
    <lineage>
        <taxon>Viruses</taxon>
        <taxon>Varidnaviria</taxon>
        <taxon>Bamfordvirae</taxon>
        <taxon>Nucleocytoviricota</taxon>
        <taxon>Pokkesviricetes</taxon>
        <taxon>Chitovirales</taxon>
        <taxon>Poxviridae</taxon>
        <taxon>Entomopoxvirinae</taxon>
        <taxon>Alphaentomopoxvirus</taxon>
    </lineage>
</organism>
<keyword evidence="1 7" id="KW-0645">Protease</keyword>
<dbReference type="SUPFAM" id="SSF55486">
    <property type="entry name" value="Metalloproteases ('zincins'), catalytic domain"/>
    <property type="match status" value="1"/>
</dbReference>
<protein>
    <submittedName>
        <fullName evidence="7">Zinc-dependent metalloprotease</fullName>
    </submittedName>
</protein>
<dbReference type="PRINTS" id="PR00138">
    <property type="entry name" value="MATRIXIN"/>
</dbReference>
<dbReference type="EMBL" id="AP013055">
    <property type="protein sequence ID" value="BAO49528.1"/>
    <property type="molecule type" value="Genomic_DNA"/>
</dbReference>
<dbReference type="GO" id="GO:0008270">
    <property type="term" value="F:zinc ion binding"/>
    <property type="evidence" value="ECO:0007669"/>
    <property type="project" value="InterPro"/>
</dbReference>
<keyword evidence="8" id="KW-1185">Reference proteome</keyword>
<dbReference type="GO" id="GO:0006508">
    <property type="term" value="P:proteolysis"/>
    <property type="evidence" value="ECO:0007669"/>
    <property type="project" value="UniProtKB-KW"/>
</dbReference>
<keyword evidence="2" id="KW-0479">Metal-binding</keyword>
<keyword evidence="4" id="KW-0862">Zinc</keyword>
<dbReference type="Gene3D" id="3.40.390.10">
    <property type="entry name" value="Collagenase (Catalytic Domain)"/>
    <property type="match status" value="1"/>
</dbReference>
<evidence type="ECO:0000256" key="5">
    <source>
        <dbReference type="ARBA" id="ARBA00023049"/>
    </source>
</evidence>
<evidence type="ECO:0000313" key="7">
    <source>
        <dbReference type="EMBL" id="BAO49528.1"/>
    </source>
</evidence>
<feature type="domain" description="Peptidase metallopeptidase" evidence="6">
    <location>
        <begin position="46"/>
        <end position="207"/>
    </location>
</feature>
<evidence type="ECO:0000259" key="6">
    <source>
        <dbReference type="SMART" id="SM00235"/>
    </source>
</evidence>
<reference evidence="7 8" key="1">
    <citation type="journal article" date="2014" name="Virology">
        <title>The complete genome sequence of the Alphaentomopoxvirus Anomala cuprea entomopoxvirus, including its terminal hairpin loop sequences, suggests a potentially unique mode of apoptosis inhibition and mode of DNA replication.</title>
        <authorList>
            <person name="Mitsuhashi W."/>
            <person name="Miyamoto K."/>
            <person name="Wada S."/>
        </authorList>
    </citation>
    <scope>NUCLEOTIDE SEQUENCE [LARGE SCALE GENOMIC DNA]</scope>
    <source>
        <strain evidence="7">CV6M</strain>
    </source>
</reference>